<gene>
    <name evidence="1" type="ORF">J0911_09840</name>
</gene>
<sequence>MARIWRERFDPERHRDFMTGAQEPGGRPVTGRPPEWVMLVRECGVTLQFISLEQLREARDYFGDPRPMSTRRHNNGLEHYWHFWWERLPKGLVRSSRRRRMTKALERALNRFGAPSRP</sequence>
<dbReference type="EMBL" id="JAFMPK010000039">
    <property type="protein sequence ID" value="MBO0609331.1"/>
    <property type="molecule type" value="Genomic_DNA"/>
</dbReference>
<keyword evidence="2" id="KW-1185">Reference proteome</keyword>
<dbReference type="Proteomes" id="UP000664617">
    <property type="component" value="Unassembled WGS sequence"/>
</dbReference>
<dbReference type="RefSeq" id="WP_207275293.1">
    <property type="nucleotide sequence ID" value="NZ_JAFMPK010000039.1"/>
</dbReference>
<proteinExistence type="predicted"/>
<evidence type="ECO:0000313" key="2">
    <source>
        <dbReference type="Proteomes" id="UP000664617"/>
    </source>
</evidence>
<organism evidence="1 2">
    <name type="scientific">Myceligenerans salitolerans</name>
    <dbReference type="NCBI Taxonomy" id="1230528"/>
    <lineage>
        <taxon>Bacteria</taxon>
        <taxon>Bacillati</taxon>
        <taxon>Actinomycetota</taxon>
        <taxon>Actinomycetes</taxon>
        <taxon>Micrococcales</taxon>
        <taxon>Promicromonosporaceae</taxon>
        <taxon>Myceligenerans</taxon>
    </lineage>
</organism>
<reference evidence="2" key="1">
    <citation type="submission" date="2023-07" db="EMBL/GenBank/DDBJ databases">
        <title>Myceligenerans salitolerans sp. nov., a halotolerant actinomycete isolated from a salt lake in Xinjiang, China.</title>
        <authorList>
            <person name="Guan T."/>
        </authorList>
    </citation>
    <scope>NUCLEOTIDE SEQUENCE [LARGE SCALE GENOMIC DNA]</scope>
    <source>
        <strain evidence="2">XHU 5031</strain>
    </source>
</reference>
<comment type="caution">
    <text evidence="1">The sequence shown here is derived from an EMBL/GenBank/DDBJ whole genome shotgun (WGS) entry which is preliminary data.</text>
</comment>
<accession>A0ABS3I9P1</accession>
<protein>
    <submittedName>
        <fullName evidence="1">Uncharacterized protein</fullName>
    </submittedName>
</protein>
<evidence type="ECO:0000313" key="1">
    <source>
        <dbReference type="EMBL" id="MBO0609331.1"/>
    </source>
</evidence>
<name>A0ABS3I9P1_9MICO</name>